<evidence type="ECO:0008006" key="3">
    <source>
        <dbReference type="Google" id="ProtNLM"/>
    </source>
</evidence>
<reference evidence="1 2" key="1">
    <citation type="submission" date="2012-04" db="EMBL/GenBank/DDBJ databases">
        <title>The Genome Sequence of Saprolegnia declina VS20.</title>
        <authorList>
            <consortium name="The Broad Institute Genome Sequencing Platform"/>
            <person name="Russ C."/>
            <person name="Nusbaum C."/>
            <person name="Tyler B."/>
            <person name="van West P."/>
            <person name="Dieguez-Uribeondo J."/>
            <person name="de Bruijn I."/>
            <person name="Tripathy S."/>
            <person name="Jiang R."/>
            <person name="Young S.K."/>
            <person name="Zeng Q."/>
            <person name="Gargeya S."/>
            <person name="Fitzgerald M."/>
            <person name="Haas B."/>
            <person name="Abouelleil A."/>
            <person name="Alvarado L."/>
            <person name="Arachchi H.M."/>
            <person name="Berlin A."/>
            <person name="Chapman S.B."/>
            <person name="Goldberg J."/>
            <person name="Griggs A."/>
            <person name="Gujja S."/>
            <person name="Hansen M."/>
            <person name="Howarth C."/>
            <person name="Imamovic A."/>
            <person name="Larimer J."/>
            <person name="McCowen C."/>
            <person name="Montmayeur A."/>
            <person name="Murphy C."/>
            <person name="Neiman D."/>
            <person name="Pearson M."/>
            <person name="Priest M."/>
            <person name="Roberts A."/>
            <person name="Saif S."/>
            <person name="Shea T."/>
            <person name="Sisk P."/>
            <person name="Sykes S."/>
            <person name="Wortman J."/>
            <person name="Nusbaum C."/>
            <person name="Birren B."/>
        </authorList>
    </citation>
    <scope>NUCLEOTIDE SEQUENCE [LARGE SCALE GENOMIC DNA]</scope>
    <source>
        <strain evidence="1 2">VS20</strain>
    </source>
</reference>
<gene>
    <name evidence="1" type="ORF">SDRG_09443</name>
</gene>
<evidence type="ECO:0000313" key="2">
    <source>
        <dbReference type="Proteomes" id="UP000030762"/>
    </source>
</evidence>
<evidence type="ECO:0000313" key="1">
    <source>
        <dbReference type="EMBL" id="EQC32912.1"/>
    </source>
</evidence>
<sequence length="290" mass="31847">MKDRCWSMGCRPSLENEVSLRSAHVTACTVHASRGGYGLKYELEMIAVDGDVIRAWLDYDTLRALAASLRSASSPDLPRHIVGGSPDRAIVAMNSFLTAALADVTTAWSFGFDDGSLFSKQRADVTLVPMRTSRAASHAILESPVGTLDATSTVRGYPSLDARDELVPLAITVVGSRVVQAAFAEYGLEIATSEGMLVRVWHRHKDLRAFGLLLKRAQPWEWKQLPPMPPRTLLRSLRPSLLAAREGAWGAFLSALLTSSTLRWAIDIDETTRVVKRPLALHCVVLPLRF</sequence>
<dbReference type="GeneID" id="19950170"/>
<dbReference type="Proteomes" id="UP000030762">
    <property type="component" value="Unassembled WGS sequence"/>
</dbReference>
<dbReference type="VEuPathDB" id="FungiDB:SDRG_09443"/>
<dbReference type="Gene3D" id="3.30.1520.10">
    <property type="entry name" value="Phox-like domain"/>
    <property type="match status" value="1"/>
</dbReference>
<keyword evidence="2" id="KW-1185">Reference proteome</keyword>
<dbReference type="GO" id="GO:0035091">
    <property type="term" value="F:phosphatidylinositol binding"/>
    <property type="evidence" value="ECO:0007669"/>
    <property type="project" value="InterPro"/>
</dbReference>
<name>T0RRY1_SAPDV</name>
<dbReference type="AlphaFoldDB" id="T0RRY1"/>
<dbReference type="InParanoid" id="T0RRY1"/>
<dbReference type="InterPro" id="IPR036871">
    <property type="entry name" value="PX_dom_sf"/>
</dbReference>
<dbReference type="EMBL" id="JH767161">
    <property type="protein sequence ID" value="EQC32912.1"/>
    <property type="molecule type" value="Genomic_DNA"/>
</dbReference>
<proteinExistence type="predicted"/>
<accession>T0RRY1</accession>
<protein>
    <recommendedName>
        <fullName evidence="3">PX domain-containing protein</fullName>
    </recommendedName>
</protein>
<organism evidence="1 2">
    <name type="scientific">Saprolegnia diclina (strain VS20)</name>
    <dbReference type="NCBI Taxonomy" id="1156394"/>
    <lineage>
        <taxon>Eukaryota</taxon>
        <taxon>Sar</taxon>
        <taxon>Stramenopiles</taxon>
        <taxon>Oomycota</taxon>
        <taxon>Saprolegniomycetes</taxon>
        <taxon>Saprolegniales</taxon>
        <taxon>Saprolegniaceae</taxon>
        <taxon>Saprolegnia</taxon>
    </lineage>
</organism>
<dbReference type="SUPFAM" id="SSF64268">
    <property type="entry name" value="PX domain"/>
    <property type="match status" value="1"/>
</dbReference>
<dbReference type="RefSeq" id="XP_008613598.1">
    <property type="nucleotide sequence ID" value="XM_008615376.1"/>
</dbReference>
<dbReference type="OrthoDB" id="10472013at2759"/>